<dbReference type="EMBL" id="SODV01000001">
    <property type="protein sequence ID" value="TDW99380.1"/>
    <property type="molecule type" value="Genomic_DNA"/>
</dbReference>
<proteinExistence type="predicted"/>
<dbReference type="RefSeq" id="WP_133990027.1">
    <property type="nucleotide sequence ID" value="NZ_SODV01000001.1"/>
</dbReference>
<evidence type="ECO:0000313" key="1">
    <source>
        <dbReference type="EMBL" id="TDW99380.1"/>
    </source>
</evidence>
<dbReference type="OrthoDB" id="3806873at2"/>
<name>A0A4R8DQI1_9BACT</name>
<organism evidence="1 2">
    <name type="scientific">Dinghuibacter silviterrae</name>
    <dbReference type="NCBI Taxonomy" id="1539049"/>
    <lineage>
        <taxon>Bacteria</taxon>
        <taxon>Pseudomonadati</taxon>
        <taxon>Bacteroidota</taxon>
        <taxon>Chitinophagia</taxon>
        <taxon>Chitinophagales</taxon>
        <taxon>Chitinophagaceae</taxon>
        <taxon>Dinghuibacter</taxon>
    </lineage>
</organism>
<sequence length="74" mass="8260">MKRLENPGAVLAGFFGSYTPEQARAILWDMYCHAHCSADEDLGEFGRKELLAGYEALGRLIDAAYGVYCEKTRI</sequence>
<dbReference type="Proteomes" id="UP000294498">
    <property type="component" value="Unassembled WGS sequence"/>
</dbReference>
<keyword evidence="2" id="KW-1185">Reference proteome</keyword>
<protein>
    <submittedName>
        <fullName evidence="1">Uncharacterized protein</fullName>
    </submittedName>
</protein>
<accession>A0A4R8DQI1</accession>
<gene>
    <name evidence="1" type="ORF">EDB95_0390</name>
</gene>
<dbReference type="AlphaFoldDB" id="A0A4R8DQI1"/>
<reference evidence="1 2" key="1">
    <citation type="submission" date="2019-03" db="EMBL/GenBank/DDBJ databases">
        <title>Genomic Encyclopedia of Type Strains, Phase IV (KMG-IV): sequencing the most valuable type-strain genomes for metagenomic binning, comparative biology and taxonomic classification.</title>
        <authorList>
            <person name="Goeker M."/>
        </authorList>
    </citation>
    <scope>NUCLEOTIDE SEQUENCE [LARGE SCALE GENOMIC DNA]</scope>
    <source>
        <strain evidence="1 2">DSM 100059</strain>
    </source>
</reference>
<evidence type="ECO:0000313" key="2">
    <source>
        <dbReference type="Proteomes" id="UP000294498"/>
    </source>
</evidence>
<comment type="caution">
    <text evidence="1">The sequence shown here is derived from an EMBL/GenBank/DDBJ whole genome shotgun (WGS) entry which is preliminary data.</text>
</comment>